<protein>
    <submittedName>
        <fullName evidence="7">LptF/LptG family permease</fullName>
    </submittedName>
</protein>
<reference evidence="8" key="1">
    <citation type="journal article" date="2019" name="Int. J. Syst. Evol. Microbiol.">
        <title>The Global Catalogue of Microorganisms (GCM) 10K type strain sequencing project: providing services to taxonomists for standard genome sequencing and annotation.</title>
        <authorList>
            <consortium name="The Broad Institute Genomics Platform"/>
            <consortium name="The Broad Institute Genome Sequencing Center for Infectious Disease"/>
            <person name="Wu L."/>
            <person name="Ma J."/>
        </authorList>
    </citation>
    <scope>NUCLEOTIDE SEQUENCE [LARGE SCALE GENOMIC DNA]</scope>
    <source>
        <strain evidence="8">CCUG 60527</strain>
    </source>
</reference>
<evidence type="ECO:0000256" key="5">
    <source>
        <dbReference type="ARBA" id="ARBA00023136"/>
    </source>
</evidence>
<dbReference type="Pfam" id="PF03739">
    <property type="entry name" value="LptF_LptG"/>
    <property type="match status" value="1"/>
</dbReference>
<evidence type="ECO:0000313" key="8">
    <source>
        <dbReference type="Proteomes" id="UP001597062"/>
    </source>
</evidence>
<accession>A0ABW3JR55</accession>
<keyword evidence="2" id="KW-1003">Cell membrane</keyword>
<feature type="transmembrane region" description="Helical" evidence="6">
    <location>
        <begin position="282"/>
        <end position="300"/>
    </location>
</feature>
<evidence type="ECO:0000256" key="4">
    <source>
        <dbReference type="ARBA" id="ARBA00022989"/>
    </source>
</evidence>
<comment type="subcellular location">
    <subcellularLocation>
        <location evidence="1">Cell membrane</location>
        <topology evidence="1">Multi-pass membrane protein</topology>
    </subcellularLocation>
</comment>
<keyword evidence="8" id="KW-1185">Reference proteome</keyword>
<dbReference type="Proteomes" id="UP001597062">
    <property type="component" value="Unassembled WGS sequence"/>
</dbReference>
<keyword evidence="3 6" id="KW-0812">Transmembrane</keyword>
<dbReference type="InterPro" id="IPR005495">
    <property type="entry name" value="LptG/LptF_permease"/>
</dbReference>
<dbReference type="EMBL" id="JBHTJR010000037">
    <property type="protein sequence ID" value="MFD0992839.1"/>
    <property type="molecule type" value="Genomic_DNA"/>
</dbReference>
<evidence type="ECO:0000256" key="1">
    <source>
        <dbReference type="ARBA" id="ARBA00004651"/>
    </source>
</evidence>
<evidence type="ECO:0000313" key="7">
    <source>
        <dbReference type="EMBL" id="MFD0992839.1"/>
    </source>
</evidence>
<dbReference type="PANTHER" id="PTHR33529:SF8">
    <property type="entry name" value="PERMEASE, YJGP_YJGQ FAMILY"/>
    <property type="match status" value="1"/>
</dbReference>
<dbReference type="PANTHER" id="PTHR33529">
    <property type="entry name" value="SLR0882 PROTEIN-RELATED"/>
    <property type="match status" value="1"/>
</dbReference>
<organism evidence="7 8">
    <name type="scientific">Tenacibaculum geojense</name>
    <dbReference type="NCBI Taxonomy" id="915352"/>
    <lineage>
        <taxon>Bacteria</taxon>
        <taxon>Pseudomonadati</taxon>
        <taxon>Bacteroidota</taxon>
        <taxon>Flavobacteriia</taxon>
        <taxon>Flavobacteriales</taxon>
        <taxon>Flavobacteriaceae</taxon>
        <taxon>Tenacibaculum</taxon>
    </lineage>
</organism>
<dbReference type="RefSeq" id="WP_386106525.1">
    <property type="nucleotide sequence ID" value="NZ_JBHTJR010000037.1"/>
</dbReference>
<evidence type="ECO:0000256" key="2">
    <source>
        <dbReference type="ARBA" id="ARBA00022475"/>
    </source>
</evidence>
<sequence length="363" mass="42161">MKILDWYILKRYLATFLFTLLILIPIAVAIDISEKIDKFLRHENLTFFEIANDYYKNFIIYYSNTFMPLALFIAVIIFTSRLANNSEIIAINSSQVSFTRFLYPYFIGATLVTVFALFMNHYIVPNSSKTRKEFEKKYLKSKSKEYQERTVRNFSLQLNDSTYIFVQNFDLKRNQGYNFSTEVYNGIKLKYKLESDNLTWREQDTAFRLLNWKSREVLPNKDIIDMGNKLDTTFAFTPKDFNYKSTFALEMPSDELTAFIDLSEKRGVKNLNAYLVEYYKRTSLPLASYILTLLAVALAHKKRRGGMGVNLAIGLSIMFVYVFFLKIGEVLGAVAGANALLNVWMPNIVFGSLAIYLYINARK</sequence>
<proteinExistence type="predicted"/>
<feature type="transmembrane region" description="Helical" evidence="6">
    <location>
        <begin position="59"/>
        <end position="80"/>
    </location>
</feature>
<feature type="transmembrane region" description="Helical" evidence="6">
    <location>
        <begin position="339"/>
        <end position="359"/>
    </location>
</feature>
<feature type="transmembrane region" description="Helical" evidence="6">
    <location>
        <begin position="101"/>
        <end position="123"/>
    </location>
</feature>
<name>A0ABW3JR55_9FLAO</name>
<evidence type="ECO:0000256" key="3">
    <source>
        <dbReference type="ARBA" id="ARBA00022692"/>
    </source>
</evidence>
<comment type="caution">
    <text evidence="7">The sequence shown here is derived from an EMBL/GenBank/DDBJ whole genome shotgun (WGS) entry which is preliminary data.</text>
</comment>
<gene>
    <name evidence="7" type="ORF">ACFQ1U_06450</name>
</gene>
<feature type="transmembrane region" description="Helical" evidence="6">
    <location>
        <begin position="307"/>
        <end position="327"/>
    </location>
</feature>
<keyword evidence="4 6" id="KW-1133">Transmembrane helix</keyword>
<evidence type="ECO:0000256" key="6">
    <source>
        <dbReference type="SAM" id="Phobius"/>
    </source>
</evidence>
<keyword evidence="5 6" id="KW-0472">Membrane</keyword>